<dbReference type="Proteomes" id="UP001597045">
    <property type="component" value="Unassembled WGS sequence"/>
</dbReference>
<keyword evidence="4" id="KW-1133">Transmembrane helix</keyword>
<dbReference type="SUPFAM" id="SSF47413">
    <property type="entry name" value="lambda repressor-like DNA-binding domains"/>
    <property type="match status" value="1"/>
</dbReference>
<feature type="transmembrane region" description="Helical" evidence="4">
    <location>
        <begin position="101"/>
        <end position="126"/>
    </location>
</feature>
<dbReference type="PRINTS" id="PR00036">
    <property type="entry name" value="HTHLACI"/>
</dbReference>
<dbReference type="CDD" id="cd01392">
    <property type="entry name" value="HTH_LacI"/>
    <property type="match status" value="1"/>
</dbReference>
<evidence type="ECO:0000256" key="3">
    <source>
        <dbReference type="ARBA" id="ARBA00023163"/>
    </source>
</evidence>
<evidence type="ECO:0000256" key="1">
    <source>
        <dbReference type="ARBA" id="ARBA00023015"/>
    </source>
</evidence>
<keyword evidence="4" id="KW-0472">Membrane</keyword>
<keyword evidence="2 6" id="KW-0238">DNA-binding</keyword>
<dbReference type="PROSITE" id="PS50932">
    <property type="entry name" value="HTH_LACI_2"/>
    <property type="match status" value="1"/>
</dbReference>
<keyword evidence="3" id="KW-0804">Transcription</keyword>
<name>A0ABW3MGU2_9PSEU</name>
<evidence type="ECO:0000256" key="2">
    <source>
        <dbReference type="ARBA" id="ARBA00023125"/>
    </source>
</evidence>
<dbReference type="InterPro" id="IPR000843">
    <property type="entry name" value="HTH_LacI"/>
</dbReference>
<dbReference type="PANTHER" id="PTHR30146">
    <property type="entry name" value="LACI-RELATED TRANSCRIPTIONAL REPRESSOR"/>
    <property type="match status" value="1"/>
</dbReference>
<sequence length="254" mass="28229">MRSSSRVTIRDVAARAGVSIATVSKVINQRYGVSEETNARVLAVIEELGYEASLVAQSLRNHRTNVIGILVLGGWWDVATWPYQRPDLVDLRLRRQSRARWTVLGALWWLLKRYVSILAPFGVALLVVEAVTSTPLVRNVRGLGEFLALGLAVWVVLVLNQLFDLLEAPTPVHTAATPMSSWRGNRALNLLRLALAVPNLLVPALQADFVLPRFVEDLREALGDKLTVHEMDSSHMIYHEKPAELGKLVTDFLG</sequence>
<evidence type="ECO:0000259" key="5">
    <source>
        <dbReference type="PROSITE" id="PS50932"/>
    </source>
</evidence>
<gene>
    <name evidence="6" type="ORF">ACFQ1S_31525</name>
</gene>
<dbReference type="Gene3D" id="3.40.50.1820">
    <property type="entry name" value="alpha/beta hydrolase"/>
    <property type="match status" value="1"/>
</dbReference>
<accession>A0ABW3MGU2</accession>
<feature type="domain" description="HTH lacI-type" evidence="5">
    <location>
        <begin position="7"/>
        <end position="61"/>
    </location>
</feature>
<organism evidence="6 7">
    <name type="scientific">Kibdelosporangium lantanae</name>
    <dbReference type="NCBI Taxonomy" id="1497396"/>
    <lineage>
        <taxon>Bacteria</taxon>
        <taxon>Bacillati</taxon>
        <taxon>Actinomycetota</taxon>
        <taxon>Actinomycetes</taxon>
        <taxon>Pseudonocardiales</taxon>
        <taxon>Pseudonocardiaceae</taxon>
        <taxon>Kibdelosporangium</taxon>
    </lineage>
</organism>
<protein>
    <submittedName>
        <fullName evidence="6">LacI family DNA-binding transcriptional regulator</fullName>
    </submittedName>
</protein>
<comment type="caution">
    <text evidence="6">The sequence shown here is derived from an EMBL/GenBank/DDBJ whole genome shotgun (WGS) entry which is preliminary data.</text>
</comment>
<dbReference type="SUPFAM" id="SSF53474">
    <property type="entry name" value="alpha/beta-Hydrolases"/>
    <property type="match status" value="1"/>
</dbReference>
<evidence type="ECO:0000313" key="7">
    <source>
        <dbReference type="Proteomes" id="UP001597045"/>
    </source>
</evidence>
<keyword evidence="7" id="KW-1185">Reference proteome</keyword>
<dbReference type="PANTHER" id="PTHR30146:SF109">
    <property type="entry name" value="HTH-TYPE TRANSCRIPTIONAL REGULATOR GALS"/>
    <property type="match status" value="1"/>
</dbReference>
<dbReference type="EMBL" id="JBHTIS010002372">
    <property type="protein sequence ID" value="MFD1049741.1"/>
    <property type="molecule type" value="Genomic_DNA"/>
</dbReference>
<dbReference type="InterPro" id="IPR029058">
    <property type="entry name" value="AB_hydrolase_fold"/>
</dbReference>
<keyword evidence="4" id="KW-0812">Transmembrane</keyword>
<dbReference type="GO" id="GO:0003677">
    <property type="term" value="F:DNA binding"/>
    <property type="evidence" value="ECO:0007669"/>
    <property type="project" value="UniProtKB-KW"/>
</dbReference>
<dbReference type="Pfam" id="PF00356">
    <property type="entry name" value="LacI"/>
    <property type="match status" value="1"/>
</dbReference>
<feature type="transmembrane region" description="Helical" evidence="4">
    <location>
        <begin position="146"/>
        <end position="166"/>
    </location>
</feature>
<dbReference type="InterPro" id="IPR010982">
    <property type="entry name" value="Lambda_DNA-bd_dom_sf"/>
</dbReference>
<evidence type="ECO:0000256" key="4">
    <source>
        <dbReference type="SAM" id="Phobius"/>
    </source>
</evidence>
<dbReference type="SMART" id="SM00354">
    <property type="entry name" value="HTH_LACI"/>
    <property type="match status" value="1"/>
</dbReference>
<proteinExistence type="predicted"/>
<evidence type="ECO:0000313" key="6">
    <source>
        <dbReference type="EMBL" id="MFD1049741.1"/>
    </source>
</evidence>
<dbReference type="PROSITE" id="PS00356">
    <property type="entry name" value="HTH_LACI_1"/>
    <property type="match status" value="1"/>
</dbReference>
<reference evidence="7" key="1">
    <citation type="journal article" date="2019" name="Int. J. Syst. Evol. Microbiol.">
        <title>The Global Catalogue of Microorganisms (GCM) 10K type strain sequencing project: providing services to taxonomists for standard genome sequencing and annotation.</title>
        <authorList>
            <consortium name="The Broad Institute Genomics Platform"/>
            <consortium name="The Broad Institute Genome Sequencing Center for Infectious Disease"/>
            <person name="Wu L."/>
            <person name="Ma J."/>
        </authorList>
    </citation>
    <scope>NUCLEOTIDE SEQUENCE [LARGE SCALE GENOMIC DNA]</scope>
    <source>
        <strain evidence="7">JCM 31486</strain>
    </source>
</reference>
<dbReference type="Gene3D" id="1.10.260.40">
    <property type="entry name" value="lambda repressor-like DNA-binding domains"/>
    <property type="match status" value="1"/>
</dbReference>
<keyword evidence="1" id="KW-0805">Transcription regulation</keyword>